<evidence type="ECO:0000313" key="3">
    <source>
        <dbReference type="Proteomes" id="UP001378592"/>
    </source>
</evidence>
<name>A0AAN9ZAU4_9ORTH</name>
<reference evidence="2 3" key="1">
    <citation type="submission" date="2024-03" db="EMBL/GenBank/DDBJ databases">
        <title>The genome assembly and annotation of the cricket Gryllus longicercus Weissman &amp; Gray.</title>
        <authorList>
            <person name="Szrajer S."/>
            <person name="Gray D."/>
            <person name="Ylla G."/>
        </authorList>
    </citation>
    <scope>NUCLEOTIDE SEQUENCE [LARGE SCALE GENOMIC DNA]</scope>
    <source>
        <strain evidence="2">DAG 2021-001</strain>
        <tissue evidence="2">Whole body minus gut</tissue>
    </source>
</reference>
<dbReference type="AlphaFoldDB" id="A0AAN9ZAU4"/>
<dbReference type="Proteomes" id="UP001378592">
    <property type="component" value="Unassembled WGS sequence"/>
</dbReference>
<evidence type="ECO:0000313" key="2">
    <source>
        <dbReference type="EMBL" id="KAK7868769.1"/>
    </source>
</evidence>
<keyword evidence="3" id="KW-1185">Reference proteome</keyword>
<gene>
    <name evidence="2" type="ORF">R5R35_002561</name>
</gene>
<organism evidence="2 3">
    <name type="scientific">Gryllus longicercus</name>
    <dbReference type="NCBI Taxonomy" id="2509291"/>
    <lineage>
        <taxon>Eukaryota</taxon>
        <taxon>Metazoa</taxon>
        <taxon>Ecdysozoa</taxon>
        <taxon>Arthropoda</taxon>
        <taxon>Hexapoda</taxon>
        <taxon>Insecta</taxon>
        <taxon>Pterygota</taxon>
        <taxon>Neoptera</taxon>
        <taxon>Polyneoptera</taxon>
        <taxon>Orthoptera</taxon>
        <taxon>Ensifera</taxon>
        <taxon>Gryllidea</taxon>
        <taxon>Grylloidea</taxon>
        <taxon>Gryllidae</taxon>
        <taxon>Gryllinae</taxon>
        <taxon>Gryllus</taxon>
    </lineage>
</organism>
<feature type="compositionally biased region" description="Basic and acidic residues" evidence="1">
    <location>
        <begin position="50"/>
        <end position="65"/>
    </location>
</feature>
<evidence type="ECO:0000256" key="1">
    <source>
        <dbReference type="SAM" id="MobiDB-lite"/>
    </source>
</evidence>
<feature type="region of interest" description="Disordered" evidence="1">
    <location>
        <begin position="21"/>
        <end position="78"/>
    </location>
</feature>
<protein>
    <submittedName>
        <fullName evidence="2">Uncharacterized protein</fullName>
    </submittedName>
</protein>
<dbReference type="EMBL" id="JAZDUA010000087">
    <property type="protein sequence ID" value="KAK7868769.1"/>
    <property type="molecule type" value="Genomic_DNA"/>
</dbReference>
<proteinExistence type="predicted"/>
<accession>A0AAN9ZAU4</accession>
<sequence length="154" mass="17326">MQFPNFFRLSTFCRVASRQHDACAGVNGSSRTARERRASSAQRRSAPPTQKREQEPREAARENRRVGGLRFRNAPPPPPPLLGILSWPVHSRAGQCARSPLHSAPLPAPDQDIRTCGAHLLRDVLPGRKLICFAENLRHRVNMSIRRPQGDYFS</sequence>
<comment type="caution">
    <text evidence="2">The sequence shown here is derived from an EMBL/GenBank/DDBJ whole genome shotgun (WGS) entry which is preliminary data.</text>
</comment>